<reference evidence="3 4" key="2">
    <citation type="submission" date="2015-07" db="EMBL/GenBank/DDBJ databases">
        <title>Genome sequence of Levilinea saccharolytica DSM 16555.</title>
        <authorList>
            <person name="Hemp J."/>
            <person name="Ward L.M."/>
            <person name="Pace L.A."/>
            <person name="Fischer W.W."/>
        </authorList>
    </citation>
    <scope>NUCLEOTIDE SEQUENCE [LARGE SCALE GENOMIC DNA]</scope>
    <source>
        <strain evidence="3 4">KIBI-1</strain>
    </source>
</reference>
<dbReference type="OrthoDB" id="164807at2"/>
<accession>A0A0M9U395</accession>
<feature type="transmembrane region" description="Helical" evidence="1">
    <location>
        <begin position="102"/>
        <end position="122"/>
    </location>
</feature>
<keyword evidence="1" id="KW-1133">Transmembrane helix</keyword>
<feature type="transmembrane region" description="Helical" evidence="1">
    <location>
        <begin position="202"/>
        <end position="222"/>
    </location>
</feature>
<evidence type="ECO:0000313" key="3">
    <source>
        <dbReference type="EMBL" id="KPL81622.1"/>
    </source>
</evidence>
<feature type="transmembrane region" description="Helical" evidence="1">
    <location>
        <begin position="37"/>
        <end position="55"/>
    </location>
</feature>
<evidence type="ECO:0008006" key="5">
    <source>
        <dbReference type="Google" id="ProtNLM"/>
    </source>
</evidence>
<name>A0A0M9U395_9CHLR</name>
<dbReference type="STRING" id="229921.ADN01_09820"/>
<feature type="transmembrane region" description="Helical" evidence="1">
    <location>
        <begin position="360"/>
        <end position="381"/>
    </location>
</feature>
<evidence type="ECO:0000256" key="1">
    <source>
        <dbReference type="SAM" id="Phobius"/>
    </source>
</evidence>
<feature type="transmembrane region" description="Helical" evidence="1">
    <location>
        <begin position="425"/>
        <end position="448"/>
    </location>
</feature>
<keyword evidence="1" id="KW-0472">Membrane</keyword>
<reference evidence="2" key="1">
    <citation type="journal article" date="2015" name="Genome Announc.">
        <title>Draft Genome Sequences of Anaerolinea thermolimosa IMO-1, Bellilinea caldifistulae GOMI-1, Leptolinea tardivitalis YMTK-2, Levilinea saccharolytica KIBI-1, Longilinea arvoryzae KOME-1, Previously Described as Members of the Class Anaerolineae (Chloroflexi).</title>
        <authorList>
            <person name="Matsuura N."/>
            <person name="Tourlousse M.D."/>
            <person name="Ohashi A."/>
            <person name="Hugenholtz P."/>
            <person name="Sekiguchi Y."/>
        </authorList>
    </citation>
    <scope>NUCLEOTIDE SEQUENCE</scope>
    <source>
        <strain evidence="2">KIBI-1</strain>
    </source>
</reference>
<dbReference type="Proteomes" id="UP000050501">
    <property type="component" value="Unassembled WGS sequence"/>
</dbReference>
<evidence type="ECO:0000313" key="4">
    <source>
        <dbReference type="Proteomes" id="UP000050501"/>
    </source>
</evidence>
<organism evidence="2">
    <name type="scientific">Levilinea saccharolytica</name>
    <dbReference type="NCBI Taxonomy" id="229921"/>
    <lineage>
        <taxon>Bacteria</taxon>
        <taxon>Bacillati</taxon>
        <taxon>Chloroflexota</taxon>
        <taxon>Anaerolineae</taxon>
        <taxon>Anaerolineales</taxon>
        <taxon>Anaerolineaceae</taxon>
        <taxon>Levilinea</taxon>
    </lineage>
</organism>
<dbReference type="RefSeq" id="WP_062419832.1">
    <property type="nucleotide sequence ID" value="NZ_BBXZ01000183.1"/>
</dbReference>
<feature type="transmembrane region" description="Helical" evidence="1">
    <location>
        <begin position="61"/>
        <end position="81"/>
    </location>
</feature>
<keyword evidence="4" id="KW-1185">Reference proteome</keyword>
<dbReference type="AlphaFoldDB" id="A0A0M9U395"/>
<feature type="transmembrane region" description="Helical" evidence="1">
    <location>
        <begin position="178"/>
        <end position="195"/>
    </location>
</feature>
<keyword evidence="1" id="KW-0812">Transmembrane</keyword>
<feature type="transmembrane region" description="Helical" evidence="1">
    <location>
        <begin position="516"/>
        <end position="538"/>
    </location>
</feature>
<feature type="transmembrane region" description="Helical" evidence="1">
    <location>
        <begin position="281"/>
        <end position="301"/>
    </location>
</feature>
<evidence type="ECO:0000313" key="2">
    <source>
        <dbReference type="EMBL" id="GAP19563.1"/>
    </source>
</evidence>
<feature type="transmembrane region" description="Helical" evidence="1">
    <location>
        <begin position="6"/>
        <end position="25"/>
    </location>
</feature>
<sequence length="673" mass="74343">MSVLLEAASLAAWGGMCFLGGVWIVRGAFRLRDNEEVLVGLGVGVALEIWLANLLGRYMPVPLAFWLAAGLVLTAGLALSLPLRSWKEVAGLFRMRILPLQWLALAVMTLVLFSAGRGLAILDDYQNLPTTSMLAAGDIPPRFALDPNVTFDYHYYTLLFAAQVMRLGDLFPWSALDLVRAFALALSLLMGGLWVQRATRSALAGWMMVVFAAFNGGTRWLMLLLPEGILRRFSDHIQMIGSAGQSAPDFFTAMQGTWSVDAGSQWEFPFAYASGMNAPSIWTYHSGAGAMSGVLGTFILLTHNRWRGWRGGVVTAAVLAARALVAETSLVRLLVGFGAVAVLFMALNRTWRVPRSLWRWGLVLLPVLAAAAVQGGVWSGLFSGLVGKVSGAETGGGYFTFGFQLMWPPAFLSSHLGFLSLANPYQLLTALFEIGPMLFTLPLAILWGIKAFRAQRWYEAALIVMPILSLFTLVVQYTGNAGPTAINRVQAQLIGITSGGFAMAALWMWMERRKAWVRAAVASVLFVACYGGFVLFGIELLSATRPINSTFIQLLDARVAKDYWNRLEPEAVVFDPGSWRAVTVLGRPTNSHLTWYQEKPEWPQLVENPRPGVLRAAGFDYAYLDYAYWNQLTPEIQQTYENSCARLVAEYEYDRFPYDFRRLYDLKDCPAAP</sequence>
<feature type="transmembrane region" description="Helical" evidence="1">
    <location>
        <begin position="308"/>
        <end position="325"/>
    </location>
</feature>
<proteinExistence type="predicted"/>
<gene>
    <name evidence="3" type="ORF">ADN01_09820</name>
    <name evidence="2" type="ORF">LSAC_03473</name>
</gene>
<protein>
    <recommendedName>
        <fullName evidence="5">Glycosyltransferase RgtA/B/C/D-like domain-containing protein</fullName>
    </recommendedName>
</protein>
<feature type="transmembrane region" description="Helical" evidence="1">
    <location>
        <begin position="491"/>
        <end position="509"/>
    </location>
</feature>
<feature type="transmembrane region" description="Helical" evidence="1">
    <location>
        <begin position="460"/>
        <end position="479"/>
    </location>
</feature>
<dbReference type="EMBL" id="DF967975">
    <property type="protein sequence ID" value="GAP19563.1"/>
    <property type="molecule type" value="Genomic_DNA"/>
</dbReference>
<dbReference type="EMBL" id="LGCM01000037">
    <property type="protein sequence ID" value="KPL81622.1"/>
    <property type="molecule type" value="Genomic_DNA"/>
</dbReference>
<feature type="transmembrane region" description="Helical" evidence="1">
    <location>
        <begin position="331"/>
        <end position="348"/>
    </location>
</feature>